<proteinExistence type="predicted"/>
<reference evidence="3" key="1">
    <citation type="submission" date="2016-02" db="EMBL/GenBank/DDBJ databases">
        <authorList>
            <person name="Rodrigo-Torres Lidia"/>
            <person name="Arahal R.David."/>
        </authorList>
    </citation>
    <scope>NUCLEOTIDE SEQUENCE [LARGE SCALE GENOMIC DNA]</scope>
    <source>
        <strain evidence="3">CECT 9029</strain>
    </source>
</reference>
<dbReference type="AlphaFoldDB" id="A0A128F5E5"/>
<dbReference type="Proteomes" id="UP000071641">
    <property type="component" value="Unassembled WGS sequence"/>
</dbReference>
<organism evidence="2 3">
    <name type="scientific">Grimontia celer</name>
    <dbReference type="NCBI Taxonomy" id="1796497"/>
    <lineage>
        <taxon>Bacteria</taxon>
        <taxon>Pseudomonadati</taxon>
        <taxon>Pseudomonadota</taxon>
        <taxon>Gammaproteobacteria</taxon>
        <taxon>Vibrionales</taxon>
        <taxon>Vibrionaceae</taxon>
        <taxon>Grimontia</taxon>
    </lineage>
</organism>
<protein>
    <submittedName>
        <fullName evidence="2">Uncharacterized protein</fullName>
    </submittedName>
</protein>
<sequence>MAEITVEEYSLKEAITSLRVLESRIEKYSVSAFLFFSLASLVALTNKNIEINGLVLEASMALVTMFVIGVFCFVCRTLSFLGTQVYIEKIKELHVAVYPEDKGKHLNSIWSFSPLSTLALFTLIKAAGGAGHIIKPIMAIGFLSPVVFSLVKILKAGYLSNLIQLEPMAVIFFLSWILLTASFLLESYILKGSFAIRTKTALDSMVW</sequence>
<evidence type="ECO:0000313" key="2">
    <source>
        <dbReference type="EMBL" id="CZF81614.1"/>
    </source>
</evidence>
<evidence type="ECO:0000256" key="1">
    <source>
        <dbReference type="SAM" id="Phobius"/>
    </source>
</evidence>
<keyword evidence="1" id="KW-0472">Membrane</keyword>
<feature type="transmembrane region" description="Helical" evidence="1">
    <location>
        <begin position="58"/>
        <end position="87"/>
    </location>
</feature>
<dbReference type="RefSeq" id="WP_062663754.1">
    <property type="nucleotide sequence ID" value="NZ_FIZX01000002.1"/>
</dbReference>
<keyword evidence="3" id="KW-1185">Reference proteome</keyword>
<evidence type="ECO:0000313" key="3">
    <source>
        <dbReference type="Proteomes" id="UP000071641"/>
    </source>
</evidence>
<feature type="transmembrane region" description="Helical" evidence="1">
    <location>
        <begin position="136"/>
        <end position="158"/>
    </location>
</feature>
<feature type="transmembrane region" description="Helical" evidence="1">
    <location>
        <begin position="170"/>
        <end position="190"/>
    </location>
</feature>
<keyword evidence="1" id="KW-0812">Transmembrane</keyword>
<name>A0A128F5E5_9GAMM</name>
<dbReference type="OrthoDB" id="9825431at2"/>
<dbReference type="STRING" id="1796497.GCE9029_02719"/>
<keyword evidence="1" id="KW-1133">Transmembrane helix</keyword>
<accession>A0A128F5E5</accession>
<dbReference type="EMBL" id="FIZX01000002">
    <property type="protein sequence ID" value="CZF81614.1"/>
    <property type="molecule type" value="Genomic_DNA"/>
</dbReference>
<feature type="transmembrane region" description="Helical" evidence="1">
    <location>
        <begin position="28"/>
        <end position="46"/>
    </location>
</feature>
<gene>
    <name evidence="2" type="ORF">GCE9029_02719</name>
</gene>